<organism evidence="1">
    <name type="scientific">Podoviridae sp. ct2iq11</name>
    <dbReference type="NCBI Taxonomy" id="2827720"/>
    <lineage>
        <taxon>Viruses</taxon>
        <taxon>Duplodnaviria</taxon>
        <taxon>Heunggongvirae</taxon>
        <taxon>Uroviricota</taxon>
        <taxon>Caudoviricetes</taxon>
    </lineage>
</organism>
<protein>
    <submittedName>
        <fullName evidence="1">Uncharacterized protein</fullName>
    </submittedName>
</protein>
<proteinExistence type="predicted"/>
<name>A0A8S5TPK3_9CAUD</name>
<accession>A0A8S5TPK3</accession>
<reference evidence="1" key="1">
    <citation type="journal article" date="2021" name="Proc. Natl. Acad. Sci. U.S.A.">
        <title>A Catalog of Tens of Thousands of Viruses from Human Metagenomes Reveals Hidden Associations with Chronic Diseases.</title>
        <authorList>
            <person name="Tisza M.J."/>
            <person name="Buck C.B."/>
        </authorList>
    </citation>
    <scope>NUCLEOTIDE SEQUENCE</scope>
    <source>
        <strain evidence="1">Ct2iq11</strain>
    </source>
</reference>
<sequence length="32" mass="3440">MPARGMCRPVPRGSPCPCTHAYGDRPTAKKVV</sequence>
<dbReference type="EMBL" id="BK032872">
    <property type="protein sequence ID" value="DAF65047.1"/>
    <property type="molecule type" value="Genomic_DNA"/>
</dbReference>
<evidence type="ECO:0000313" key="1">
    <source>
        <dbReference type="EMBL" id="DAF65047.1"/>
    </source>
</evidence>